<reference evidence="1 2" key="1">
    <citation type="submission" date="2015-04" db="EMBL/GenBank/DDBJ databases">
        <authorList>
            <person name="Syromyatnikov M.Y."/>
            <person name="Popov V.N."/>
        </authorList>
    </citation>
    <scope>NUCLEOTIDE SEQUENCE [LARGE SCALE GENOMIC DNA]</scope>
</reference>
<dbReference type="AlphaFoldDB" id="A0A1J1HQ03"/>
<sequence>MKRLLTEKKEFLSVNSYLALETRQMRDKIVEINAHKFHIKLDDCLQLSQLTQQDFEKEACGKLSLFSAPPIGD</sequence>
<evidence type="ECO:0000313" key="1">
    <source>
        <dbReference type="EMBL" id="CRK90127.1"/>
    </source>
</evidence>
<dbReference type="Proteomes" id="UP000183832">
    <property type="component" value="Unassembled WGS sequence"/>
</dbReference>
<name>A0A1J1HQ03_9DIPT</name>
<protein>
    <submittedName>
        <fullName evidence="1">CLUMA_CG003845, isoform A</fullName>
    </submittedName>
</protein>
<evidence type="ECO:0000313" key="2">
    <source>
        <dbReference type="Proteomes" id="UP000183832"/>
    </source>
</evidence>
<proteinExistence type="predicted"/>
<dbReference type="EMBL" id="CVRI01000016">
    <property type="protein sequence ID" value="CRK90127.1"/>
    <property type="molecule type" value="Genomic_DNA"/>
</dbReference>
<accession>A0A1J1HQ03</accession>
<organism evidence="1 2">
    <name type="scientific">Clunio marinus</name>
    <dbReference type="NCBI Taxonomy" id="568069"/>
    <lineage>
        <taxon>Eukaryota</taxon>
        <taxon>Metazoa</taxon>
        <taxon>Ecdysozoa</taxon>
        <taxon>Arthropoda</taxon>
        <taxon>Hexapoda</taxon>
        <taxon>Insecta</taxon>
        <taxon>Pterygota</taxon>
        <taxon>Neoptera</taxon>
        <taxon>Endopterygota</taxon>
        <taxon>Diptera</taxon>
        <taxon>Nematocera</taxon>
        <taxon>Chironomoidea</taxon>
        <taxon>Chironomidae</taxon>
        <taxon>Clunio</taxon>
    </lineage>
</organism>
<keyword evidence="2" id="KW-1185">Reference proteome</keyword>
<gene>
    <name evidence="1" type="ORF">CLUMA_CG003845</name>
</gene>